<feature type="domain" description="TNase-like" evidence="1">
    <location>
        <begin position="67"/>
        <end position="156"/>
    </location>
</feature>
<dbReference type="PROSITE" id="PS50830">
    <property type="entry name" value="TNASE_3"/>
    <property type="match status" value="1"/>
</dbReference>
<dbReference type="RefSeq" id="WP_150946568.1">
    <property type="nucleotide sequence ID" value="NZ_VCMV01000027.1"/>
</dbReference>
<dbReference type="SUPFAM" id="SSF50199">
    <property type="entry name" value="Staphylococcal nuclease"/>
    <property type="match status" value="1"/>
</dbReference>
<evidence type="ECO:0000313" key="2">
    <source>
        <dbReference type="EMBL" id="KAB0265828.1"/>
    </source>
</evidence>
<dbReference type="InterPro" id="IPR016071">
    <property type="entry name" value="Staphylococal_nuclease_OB-fold"/>
</dbReference>
<comment type="caution">
    <text evidence="2">The sequence shown here is derived from an EMBL/GenBank/DDBJ whole genome shotgun (WGS) entry which is preliminary data.</text>
</comment>
<evidence type="ECO:0000259" key="1">
    <source>
        <dbReference type="PROSITE" id="PS50830"/>
    </source>
</evidence>
<protein>
    <submittedName>
        <fullName evidence="2">Thermonuclease family protein</fullName>
    </submittedName>
</protein>
<organism evidence="2 3">
    <name type="scientific">Microvirga brassicacearum</name>
    <dbReference type="NCBI Taxonomy" id="2580413"/>
    <lineage>
        <taxon>Bacteria</taxon>
        <taxon>Pseudomonadati</taxon>
        <taxon>Pseudomonadota</taxon>
        <taxon>Alphaproteobacteria</taxon>
        <taxon>Hyphomicrobiales</taxon>
        <taxon>Methylobacteriaceae</taxon>
        <taxon>Microvirga</taxon>
    </lineage>
</organism>
<dbReference type="Gene3D" id="2.40.50.90">
    <property type="match status" value="1"/>
</dbReference>
<dbReference type="InterPro" id="IPR035437">
    <property type="entry name" value="SNase_OB-fold_sf"/>
</dbReference>
<keyword evidence="3" id="KW-1185">Reference proteome</keyword>
<dbReference type="Pfam" id="PF00565">
    <property type="entry name" value="SNase"/>
    <property type="match status" value="1"/>
</dbReference>
<evidence type="ECO:0000313" key="3">
    <source>
        <dbReference type="Proteomes" id="UP000325684"/>
    </source>
</evidence>
<accession>A0A5N3P7X2</accession>
<proteinExistence type="predicted"/>
<reference evidence="2 3" key="1">
    <citation type="journal article" date="2019" name="Microorganisms">
        <title>Genome Insights into the Novel Species Microvirga brassicacearum, a Rapeseed Endophyte with Biotechnological Potential.</title>
        <authorList>
            <person name="Jimenez-Gomez A."/>
            <person name="Saati-Santamaria Z."/>
            <person name="Igual J.M."/>
            <person name="Rivas R."/>
            <person name="Mateos P.F."/>
            <person name="Garcia-Fraile P."/>
        </authorList>
    </citation>
    <scope>NUCLEOTIDE SEQUENCE [LARGE SCALE GENOMIC DNA]</scope>
    <source>
        <strain evidence="2 3">CDVBN77</strain>
    </source>
</reference>
<dbReference type="EMBL" id="VCMV01000027">
    <property type="protein sequence ID" value="KAB0265828.1"/>
    <property type="molecule type" value="Genomic_DNA"/>
</dbReference>
<gene>
    <name evidence="2" type="ORF">FEZ63_16775</name>
</gene>
<dbReference type="OrthoDB" id="7469880at2"/>
<sequence>MAVLAVIGLASARYHYNDRPEPRQVIALSVGPGGTTLSHYAPTASSSVDALSGEFAVCGFLNRQNCVIDGDTILYSGVKIRIADIDAPEITEPKCAAEAALGDRAKHRLVELMNAGHFRIVAAGGRDEDVYGRKLRRIERDGRSVADALVREGLARRWNGARRSWCN</sequence>
<dbReference type="AlphaFoldDB" id="A0A5N3P7X2"/>
<dbReference type="Proteomes" id="UP000325684">
    <property type="component" value="Unassembled WGS sequence"/>
</dbReference>
<name>A0A5N3P7X2_9HYPH</name>